<dbReference type="InterPro" id="IPR023192">
    <property type="entry name" value="TGS-like_dom_sf"/>
</dbReference>
<dbReference type="GO" id="GO:0005525">
    <property type="term" value="F:GTP binding"/>
    <property type="evidence" value="ECO:0007669"/>
    <property type="project" value="InterPro"/>
</dbReference>
<dbReference type="FunFam" id="3.10.20.30:FF:000001">
    <property type="entry name" value="Ribosome-binding ATPase YchF"/>
    <property type="match status" value="1"/>
</dbReference>
<dbReference type="RefSeq" id="WP_092116550.1">
    <property type="nucleotide sequence ID" value="NZ_FMXO01000002.1"/>
</dbReference>
<dbReference type="Pfam" id="PF01926">
    <property type="entry name" value="MMR_HSR1"/>
    <property type="match status" value="1"/>
</dbReference>
<dbReference type="InterPro" id="IPR006073">
    <property type="entry name" value="GTP-bd"/>
</dbReference>
<dbReference type="SUPFAM" id="SSF81271">
    <property type="entry name" value="TGS-like"/>
    <property type="match status" value="1"/>
</dbReference>
<evidence type="ECO:0000313" key="7">
    <source>
        <dbReference type="Proteomes" id="UP000198771"/>
    </source>
</evidence>
<evidence type="ECO:0000256" key="2">
    <source>
        <dbReference type="ARBA" id="ARBA00022723"/>
    </source>
</evidence>
<name>A0A1G6AGD9_9BACT</name>
<sequence>MKTALIGFAGAGKSELFAALAGTTASQAGRAMVKVPEPRLVPLAELYKPPKITFTEIELLDLPGAAGAKGGGLGDRVLNEVRPYDCLLALLDGFSGGAVAAEQLEAMETDFIIADMAVVEKRLERIAQDKKKAKHLHDPEEETALLQAKEHLDRQLPLRENEALLALPKLRGFRFLSAKPVLWAWNVSEDKLAEFSLPETAKSQDKGVVHIAVSARLERELSELQDQEERQAFMSDLGMERSALDLVVGGVYKLLGLITFLTAGEKEVRAWPLRAGQPAQEAAGVIHSDIQRGFIRAEVLGWEDFLACKNFKTAKERGLLRLEGKEYIVKDGDIVEFRFNV</sequence>
<gene>
    <name evidence="6" type="ORF">SAMN05660653_00312</name>
</gene>
<dbReference type="InterPro" id="IPR012676">
    <property type="entry name" value="TGS-like"/>
</dbReference>
<dbReference type="InterPro" id="IPR013029">
    <property type="entry name" value="YchF_C"/>
</dbReference>
<dbReference type="InterPro" id="IPR012675">
    <property type="entry name" value="Beta-grasp_dom_sf"/>
</dbReference>
<evidence type="ECO:0000313" key="6">
    <source>
        <dbReference type="EMBL" id="SDB07478.1"/>
    </source>
</evidence>
<dbReference type="Pfam" id="PF06071">
    <property type="entry name" value="YchF-GTPase_C"/>
    <property type="match status" value="1"/>
</dbReference>
<evidence type="ECO:0000256" key="1">
    <source>
        <dbReference type="ARBA" id="ARBA00001946"/>
    </source>
</evidence>
<dbReference type="STRING" id="617002.SAMN05660653_00312"/>
<evidence type="ECO:0000259" key="5">
    <source>
        <dbReference type="PROSITE" id="PS51880"/>
    </source>
</evidence>
<dbReference type="Gene3D" id="1.10.150.300">
    <property type="entry name" value="TGS-like domain"/>
    <property type="match status" value="1"/>
</dbReference>
<protein>
    <recommendedName>
        <fullName evidence="5">TGS domain-containing protein</fullName>
    </recommendedName>
</protein>
<dbReference type="InterPro" id="IPR004095">
    <property type="entry name" value="TGS"/>
</dbReference>
<keyword evidence="2" id="KW-0479">Metal-binding</keyword>
<reference evidence="6 7" key="1">
    <citation type="submission" date="2016-10" db="EMBL/GenBank/DDBJ databases">
        <authorList>
            <person name="de Groot N.N."/>
        </authorList>
    </citation>
    <scope>NUCLEOTIDE SEQUENCE [LARGE SCALE GENOMIC DNA]</scope>
    <source>
        <strain evidence="6 7">ASO4-2</strain>
    </source>
</reference>
<accession>A0A1G6AGD9</accession>
<dbReference type="OrthoDB" id="9810373at2"/>
<dbReference type="GO" id="GO:0005524">
    <property type="term" value="F:ATP binding"/>
    <property type="evidence" value="ECO:0007669"/>
    <property type="project" value="UniProtKB-KW"/>
</dbReference>
<evidence type="ECO:0000256" key="4">
    <source>
        <dbReference type="ARBA" id="ARBA00022840"/>
    </source>
</evidence>
<dbReference type="PRINTS" id="PR00326">
    <property type="entry name" value="GTP1OBG"/>
</dbReference>
<dbReference type="PROSITE" id="PS51880">
    <property type="entry name" value="TGS"/>
    <property type="match status" value="1"/>
</dbReference>
<evidence type="ECO:0000256" key="3">
    <source>
        <dbReference type="ARBA" id="ARBA00022741"/>
    </source>
</evidence>
<dbReference type="PANTHER" id="PTHR23305">
    <property type="entry name" value="OBG GTPASE FAMILY"/>
    <property type="match status" value="1"/>
</dbReference>
<organism evidence="6 7">
    <name type="scientific">Desulfonatronum thiosulfatophilum</name>
    <dbReference type="NCBI Taxonomy" id="617002"/>
    <lineage>
        <taxon>Bacteria</taxon>
        <taxon>Pseudomonadati</taxon>
        <taxon>Thermodesulfobacteriota</taxon>
        <taxon>Desulfovibrionia</taxon>
        <taxon>Desulfovibrionales</taxon>
        <taxon>Desulfonatronaceae</taxon>
        <taxon>Desulfonatronum</taxon>
    </lineage>
</organism>
<keyword evidence="4" id="KW-0067">ATP-binding</keyword>
<dbReference type="CDD" id="cd04867">
    <property type="entry name" value="TGS_YchF_OLA1"/>
    <property type="match status" value="1"/>
</dbReference>
<dbReference type="AlphaFoldDB" id="A0A1G6AGD9"/>
<dbReference type="GO" id="GO:0016887">
    <property type="term" value="F:ATP hydrolysis activity"/>
    <property type="evidence" value="ECO:0007669"/>
    <property type="project" value="InterPro"/>
</dbReference>
<dbReference type="Gene3D" id="3.40.50.300">
    <property type="entry name" value="P-loop containing nucleotide triphosphate hydrolases"/>
    <property type="match status" value="1"/>
</dbReference>
<dbReference type="EMBL" id="FMXO01000002">
    <property type="protein sequence ID" value="SDB07478.1"/>
    <property type="molecule type" value="Genomic_DNA"/>
</dbReference>
<dbReference type="PIRSF" id="PIRSF006641">
    <property type="entry name" value="CHP00092"/>
    <property type="match status" value="1"/>
</dbReference>
<dbReference type="PANTHER" id="PTHR23305:SF18">
    <property type="entry name" value="OBG-TYPE G DOMAIN-CONTAINING PROTEIN"/>
    <property type="match status" value="1"/>
</dbReference>
<feature type="domain" description="TGS" evidence="5">
    <location>
        <begin position="256"/>
        <end position="339"/>
    </location>
</feature>
<dbReference type="SUPFAM" id="SSF52540">
    <property type="entry name" value="P-loop containing nucleoside triphosphate hydrolases"/>
    <property type="match status" value="1"/>
</dbReference>
<proteinExistence type="predicted"/>
<keyword evidence="7" id="KW-1185">Reference proteome</keyword>
<dbReference type="InterPro" id="IPR004396">
    <property type="entry name" value="ATPase_YchF/OLA1"/>
</dbReference>
<comment type="cofactor">
    <cofactor evidence="1">
        <name>Mg(2+)</name>
        <dbReference type="ChEBI" id="CHEBI:18420"/>
    </cofactor>
</comment>
<keyword evidence="3" id="KW-0547">Nucleotide-binding</keyword>
<dbReference type="GO" id="GO:0005737">
    <property type="term" value="C:cytoplasm"/>
    <property type="evidence" value="ECO:0007669"/>
    <property type="project" value="TreeGrafter"/>
</dbReference>
<dbReference type="GO" id="GO:0046872">
    <property type="term" value="F:metal ion binding"/>
    <property type="evidence" value="ECO:0007669"/>
    <property type="project" value="UniProtKB-KW"/>
</dbReference>
<dbReference type="Gene3D" id="3.10.20.30">
    <property type="match status" value="1"/>
</dbReference>
<dbReference type="InterPro" id="IPR027417">
    <property type="entry name" value="P-loop_NTPase"/>
</dbReference>
<dbReference type="Proteomes" id="UP000198771">
    <property type="component" value="Unassembled WGS sequence"/>
</dbReference>